<dbReference type="InterPro" id="IPR042003">
    <property type="entry name" value="Sortase_E"/>
</dbReference>
<dbReference type="CDD" id="cd05830">
    <property type="entry name" value="Sortase_E"/>
    <property type="match status" value="1"/>
</dbReference>
<keyword evidence="1" id="KW-0378">Hydrolase</keyword>
<dbReference type="InterPro" id="IPR023365">
    <property type="entry name" value="Sortase_dom-sf"/>
</dbReference>
<reference evidence="2" key="1">
    <citation type="submission" date="2020-05" db="EMBL/GenBank/DDBJ databases">
        <authorList>
            <person name="Chiriac C."/>
            <person name="Salcher M."/>
            <person name="Ghai R."/>
            <person name="Kavagutti S V."/>
        </authorList>
    </citation>
    <scope>NUCLEOTIDE SEQUENCE</scope>
</reference>
<gene>
    <name evidence="2" type="ORF">UFOPK1421_00507</name>
</gene>
<dbReference type="PROSITE" id="PS51257">
    <property type="entry name" value="PROKAR_LIPOPROTEIN"/>
    <property type="match status" value="1"/>
</dbReference>
<dbReference type="InterPro" id="IPR005754">
    <property type="entry name" value="Sortase"/>
</dbReference>
<evidence type="ECO:0000313" key="2">
    <source>
        <dbReference type="EMBL" id="CAB4538500.1"/>
    </source>
</evidence>
<protein>
    <submittedName>
        <fullName evidence="2">Unannotated protein</fullName>
    </submittedName>
</protein>
<organism evidence="2">
    <name type="scientific">freshwater metagenome</name>
    <dbReference type="NCBI Taxonomy" id="449393"/>
    <lineage>
        <taxon>unclassified sequences</taxon>
        <taxon>metagenomes</taxon>
        <taxon>ecological metagenomes</taxon>
    </lineage>
</organism>
<evidence type="ECO:0000256" key="1">
    <source>
        <dbReference type="ARBA" id="ARBA00022801"/>
    </source>
</evidence>
<dbReference type="EMBL" id="CAEZSL010000041">
    <property type="protein sequence ID" value="CAB4538500.1"/>
    <property type="molecule type" value="Genomic_DNA"/>
</dbReference>
<dbReference type="SUPFAM" id="SSF63817">
    <property type="entry name" value="Sortase"/>
    <property type="match status" value="1"/>
</dbReference>
<dbReference type="Gene3D" id="2.40.260.10">
    <property type="entry name" value="Sortase"/>
    <property type="match status" value="1"/>
</dbReference>
<proteinExistence type="predicted"/>
<name>A0A6J6BHD0_9ZZZZ</name>
<sequence>MHRPFFAFLILPSAVSACVFLTGCTSTSSPPLTTLVKNPAAVPTSIPAPPTTLYAGPPTLAPNESLPTPEALPAEGVVEPEVIIGELIIPSLMLRQTIYRGVSMPTLDKGVGYWPGTALPGHVGNVVIAGHRVSSLRPFRYLDLLKPGDEIRVTTSEGTFIYTIRQTTIVESSDTWIIDQDTAVTLTLFTCHPVGSTKQRLVVFADYARQELL</sequence>
<dbReference type="Pfam" id="PF04203">
    <property type="entry name" value="Sortase"/>
    <property type="match status" value="1"/>
</dbReference>
<dbReference type="NCBIfam" id="TIGR01076">
    <property type="entry name" value="sortase_fam"/>
    <property type="match status" value="1"/>
</dbReference>
<dbReference type="AlphaFoldDB" id="A0A6J6BHD0"/>
<accession>A0A6J6BHD0</accession>
<dbReference type="GO" id="GO:0016787">
    <property type="term" value="F:hydrolase activity"/>
    <property type="evidence" value="ECO:0007669"/>
    <property type="project" value="UniProtKB-KW"/>
</dbReference>